<gene>
    <name evidence="2" type="ORF">BKCO1_16000170</name>
</gene>
<feature type="compositionally biased region" description="Low complexity" evidence="1">
    <location>
        <begin position="13"/>
        <end position="26"/>
    </location>
</feature>
<feature type="compositionally biased region" description="Basic residues" evidence="1">
    <location>
        <begin position="1"/>
        <end position="10"/>
    </location>
</feature>
<reference evidence="2 3" key="1">
    <citation type="submission" date="2016-10" db="EMBL/GenBank/DDBJ databases">
        <title>Proteomics and genomics reveal pathogen-plant mechanisms compatible with a hemibiotrophic lifestyle of Diplodia corticola.</title>
        <authorList>
            <person name="Fernandes I."/>
            <person name="De Jonge R."/>
            <person name="Van De Peer Y."/>
            <person name="Devreese B."/>
            <person name="Alves A."/>
            <person name="Esteves A.C."/>
        </authorList>
    </citation>
    <scope>NUCLEOTIDE SEQUENCE [LARGE SCALE GENOMIC DNA]</scope>
    <source>
        <strain evidence="2 3">CBS 112549</strain>
    </source>
</reference>
<evidence type="ECO:0000313" key="2">
    <source>
        <dbReference type="EMBL" id="OJD35554.1"/>
    </source>
</evidence>
<feature type="region of interest" description="Disordered" evidence="1">
    <location>
        <begin position="338"/>
        <end position="443"/>
    </location>
</feature>
<dbReference type="GO" id="GO:0004386">
    <property type="term" value="F:helicase activity"/>
    <property type="evidence" value="ECO:0007669"/>
    <property type="project" value="UniProtKB-KW"/>
</dbReference>
<feature type="compositionally biased region" description="Polar residues" evidence="1">
    <location>
        <begin position="338"/>
        <end position="354"/>
    </location>
</feature>
<feature type="compositionally biased region" description="Basic and acidic residues" evidence="1">
    <location>
        <begin position="198"/>
        <end position="209"/>
    </location>
</feature>
<name>A0A1J9R5Q9_9PEZI</name>
<evidence type="ECO:0000313" key="3">
    <source>
        <dbReference type="Proteomes" id="UP000183809"/>
    </source>
</evidence>
<evidence type="ECO:0000256" key="1">
    <source>
        <dbReference type="SAM" id="MobiDB-lite"/>
    </source>
</evidence>
<comment type="caution">
    <text evidence="2">The sequence shown here is derived from an EMBL/GenBank/DDBJ whole genome shotgun (WGS) entry which is preliminary data.</text>
</comment>
<protein>
    <submittedName>
        <fullName evidence="2">Dead deah box helicase</fullName>
    </submittedName>
</protein>
<dbReference type="OrthoDB" id="5430111at2759"/>
<keyword evidence="2" id="KW-0547">Nucleotide-binding</keyword>
<keyword evidence="2" id="KW-0347">Helicase</keyword>
<feature type="compositionally biased region" description="Basic and acidic residues" evidence="1">
    <location>
        <begin position="360"/>
        <end position="378"/>
    </location>
</feature>
<feature type="region of interest" description="Disordered" evidence="1">
    <location>
        <begin position="1"/>
        <end position="260"/>
    </location>
</feature>
<dbReference type="AlphaFoldDB" id="A0A1J9R5Q9"/>
<feature type="compositionally biased region" description="Polar residues" evidence="1">
    <location>
        <begin position="82"/>
        <end position="93"/>
    </location>
</feature>
<feature type="compositionally biased region" description="Basic and acidic residues" evidence="1">
    <location>
        <begin position="99"/>
        <end position="108"/>
    </location>
</feature>
<dbReference type="GeneID" id="31011703"/>
<keyword evidence="3" id="KW-1185">Reference proteome</keyword>
<proteinExistence type="predicted"/>
<dbReference type="RefSeq" id="XP_020131814.1">
    <property type="nucleotide sequence ID" value="XM_020271444.1"/>
</dbReference>
<dbReference type="Proteomes" id="UP000183809">
    <property type="component" value="Unassembled WGS sequence"/>
</dbReference>
<dbReference type="EMBL" id="MNUE01000016">
    <property type="protein sequence ID" value="OJD35554.1"/>
    <property type="molecule type" value="Genomic_DNA"/>
</dbReference>
<feature type="compositionally biased region" description="Low complexity" evidence="1">
    <location>
        <begin position="395"/>
        <end position="417"/>
    </location>
</feature>
<keyword evidence="2" id="KW-0067">ATP-binding</keyword>
<keyword evidence="2" id="KW-0378">Hydrolase</keyword>
<organism evidence="2 3">
    <name type="scientific">Diplodia corticola</name>
    <dbReference type="NCBI Taxonomy" id="236234"/>
    <lineage>
        <taxon>Eukaryota</taxon>
        <taxon>Fungi</taxon>
        <taxon>Dikarya</taxon>
        <taxon>Ascomycota</taxon>
        <taxon>Pezizomycotina</taxon>
        <taxon>Dothideomycetes</taxon>
        <taxon>Dothideomycetes incertae sedis</taxon>
        <taxon>Botryosphaeriales</taxon>
        <taxon>Botryosphaeriaceae</taxon>
        <taxon>Diplodia</taxon>
    </lineage>
</organism>
<feature type="compositionally biased region" description="Basic residues" evidence="1">
    <location>
        <begin position="169"/>
        <end position="181"/>
    </location>
</feature>
<feature type="compositionally biased region" description="Acidic residues" evidence="1">
    <location>
        <begin position="152"/>
        <end position="164"/>
    </location>
</feature>
<feature type="compositionally biased region" description="Basic residues" evidence="1">
    <location>
        <begin position="112"/>
        <end position="121"/>
    </location>
</feature>
<accession>A0A1J9R5Q9</accession>
<sequence length="489" mass="53888">MASRHGKHRTYASTPDLSRSSHSSTSPPSPGVLEPPTSTTSQKKRSRLLSGLHPSQDVIGGMPLPWEGQDSTSPDLPPPSTRYTTRGTLNGFQQGIYDNKYHPMDKFLRPRASAKRERRLKVQSTPTAVDAETEQSDGEHDCMVPSSGSGSDVEDADANADSEESPIHPSRKSAPTRRSQRDRRPGSAAKPIYNAKKHPMDDMLEDSDHRPRRTKKLNLPRSTGTNHADTPEGVNPGPVATRRTATTPLNHRLGDPPYFPEVPPTSMQETVQRVMALVKEANQLIPLFPAIESHLQKAQKIPIHVYEDTGVFERSKLQSTIPLLDDFEKENVRAVWPVSNTSDDPFDNTVSNLHDQSDEESIHGSEARQQSEDIDHPRGRSSASLMPPPHPPDLSPTLPSSIGSTRSPSQQLLSSSQMIHQRMRDPPSTGTTPVHTQNDEVLPRGGFRSLKVLANYHDDSEAFEVDSSQIGTQFVTQVTLPLSDDDGQE</sequence>